<comment type="caution">
    <text evidence="4">The sequence shown here is derived from an EMBL/GenBank/DDBJ whole genome shotgun (WGS) entry which is preliminary data.</text>
</comment>
<keyword evidence="1 2" id="KW-0732">Signal</keyword>
<evidence type="ECO:0000256" key="1">
    <source>
        <dbReference type="ARBA" id="ARBA00022729"/>
    </source>
</evidence>
<keyword evidence="5" id="KW-1185">Reference proteome</keyword>
<dbReference type="InterPro" id="IPR026444">
    <property type="entry name" value="Secre_tail"/>
</dbReference>
<sequence length="380" mass="42669">MNKLKFLLFNVVFFFILTGNSQVIAYDATFSEYAISTCIDLTSLNPVVKGHQLNYVVSYHKLLSEAQTNSNVLPPFYSYQSLSETLYARVTNNNDSSDYATSEITINLSPLPCCPPPPPGYNSFNYCDTDNDGLIEVYLPNLRYIVAYGYPPESFCDIDVSEINIQYFASQEDLDNGSNPLDEIYNITENTEIYYLMTNTVSSDSFQAQFGINIETCNGLDTDGDGINDYDEDVNRNGYFEDDDTDMDGLKNFEDDDDDNDLILTIDEDYNSNGSALDDDINGNGIADYLESNATLSNQLFDVTVIDIYPNPILDKLNINNTVSDLDIEIFLIDINGKIIFSSKLLPNISTIDMTSYKSGIYFLKLKTAMKTSIEKVIKL</sequence>
<feature type="chain" id="PRO_5045567508" evidence="2">
    <location>
        <begin position="26"/>
        <end position="380"/>
    </location>
</feature>
<reference evidence="4 5" key="1">
    <citation type="submission" date="2023-09" db="EMBL/GenBank/DDBJ databases">
        <authorList>
            <person name="Rey-Velasco X."/>
        </authorList>
    </citation>
    <scope>NUCLEOTIDE SEQUENCE [LARGE SCALE GENOMIC DNA]</scope>
    <source>
        <strain evidence="4 5">W332</strain>
    </source>
</reference>
<evidence type="ECO:0000256" key="2">
    <source>
        <dbReference type="SAM" id="SignalP"/>
    </source>
</evidence>
<organism evidence="4 5">
    <name type="scientific">Microcosmobacter mediterraneus</name>
    <dbReference type="NCBI Taxonomy" id="3075607"/>
    <lineage>
        <taxon>Bacteria</taxon>
        <taxon>Pseudomonadati</taxon>
        <taxon>Bacteroidota</taxon>
        <taxon>Flavobacteriia</taxon>
        <taxon>Flavobacteriales</taxon>
        <taxon>Flavobacteriaceae</taxon>
        <taxon>Microcosmobacter</taxon>
    </lineage>
</organism>
<evidence type="ECO:0000313" key="4">
    <source>
        <dbReference type="EMBL" id="MDT0557660.1"/>
    </source>
</evidence>
<dbReference type="EMBL" id="JAVRIA010000001">
    <property type="protein sequence ID" value="MDT0557660.1"/>
    <property type="molecule type" value="Genomic_DNA"/>
</dbReference>
<feature type="signal peptide" evidence="2">
    <location>
        <begin position="1"/>
        <end position="25"/>
    </location>
</feature>
<dbReference type="NCBIfam" id="TIGR04183">
    <property type="entry name" value="Por_Secre_tail"/>
    <property type="match status" value="1"/>
</dbReference>
<gene>
    <name evidence="4" type="ORF">RM697_03325</name>
</gene>
<name>A0ABU2YHL5_9FLAO</name>
<proteinExistence type="predicted"/>
<accession>A0ABU2YHL5</accession>
<dbReference type="Proteomes" id="UP001259492">
    <property type="component" value="Unassembled WGS sequence"/>
</dbReference>
<feature type="domain" description="Secretion system C-terminal sorting" evidence="3">
    <location>
        <begin position="308"/>
        <end position="378"/>
    </location>
</feature>
<evidence type="ECO:0000313" key="5">
    <source>
        <dbReference type="Proteomes" id="UP001259492"/>
    </source>
</evidence>
<protein>
    <submittedName>
        <fullName evidence="4">T9SS type A sorting domain-containing protein</fullName>
    </submittedName>
</protein>
<dbReference type="Pfam" id="PF18962">
    <property type="entry name" value="Por_Secre_tail"/>
    <property type="match status" value="1"/>
</dbReference>
<dbReference type="RefSeq" id="WP_311426421.1">
    <property type="nucleotide sequence ID" value="NZ_JAVRIA010000001.1"/>
</dbReference>
<evidence type="ECO:0000259" key="3">
    <source>
        <dbReference type="Pfam" id="PF18962"/>
    </source>
</evidence>